<evidence type="ECO:0000313" key="7">
    <source>
        <dbReference type="EMBL" id="CAH7669784.1"/>
    </source>
</evidence>
<dbReference type="AlphaFoldDB" id="A0AAV0ALY5"/>
<evidence type="ECO:0000256" key="3">
    <source>
        <dbReference type="ARBA" id="ARBA00022989"/>
    </source>
</evidence>
<keyword evidence="2 6" id="KW-0812">Transmembrane</keyword>
<feature type="region of interest" description="Disordered" evidence="5">
    <location>
        <begin position="1"/>
        <end position="28"/>
    </location>
</feature>
<evidence type="ECO:0000256" key="4">
    <source>
        <dbReference type="ARBA" id="ARBA00023136"/>
    </source>
</evidence>
<keyword evidence="3 6" id="KW-1133">Transmembrane helix</keyword>
<dbReference type="GO" id="GO:0016236">
    <property type="term" value="P:macroautophagy"/>
    <property type="evidence" value="ECO:0007669"/>
    <property type="project" value="TreeGrafter"/>
</dbReference>
<feature type="transmembrane region" description="Helical" evidence="6">
    <location>
        <begin position="372"/>
        <end position="390"/>
    </location>
</feature>
<organism evidence="7 8">
    <name type="scientific">Phakopsora pachyrhizi</name>
    <name type="common">Asian soybean rust disease fungus</name>
    <dbReference type="NCBI Taxonomy" id="170000"/>
    <lineage>
        <taxon>Eukaryota</taxon>
        <taxon>Fungi</taxon>
        <taxon>Dikarya</taxon>
        <taxon>Basidiomycota</taxon>
        <taxon>Pucciniomycotina</taxon>
        <taxon>Pucciniomycetes</taxon>
        <taxon>Pucciniales</taxon>
        <taxon>Phakopsoraceae</taxon>
        <taxon>Phakopsora</taxon>
    </lineage>
</organism>
<accession>A0AAV0ALY5</accession>
<evidence type="ECO:0000256" key="6">
    <source>
        <dbReference type="SAM" id="Phobius"/>
    </source>
</evidence>
<dbReference type="GO" id="GO:0016020">
    <property type="term" value="C:membrane"/>
    <property type="evidence" value="ECO:0007669"/>
    <property type="project" value="UniProtKB-SubCell"/>
</dbReference>
<evidence type="ECO:0000256" key="1">
    <source>
        <dbReference type="ARBA" id="ARBA00004141"/>
    </source>
</evidence>
<dbReference type="EMBL" id="CALTRL010000808">
    <property type="protein sequence ID" value="CAH7669784.1"/>
    <property type="molecule type" value="Genomic_DNA"/>
</dbReference>
<evidence type="ECO:0000256" key="5">
    <source>
        <dbReference type="SAM" id="MobiDB-lite"/>
    </source>
</evidence>
<gene>
    <name evidence="7" type="ORF">PPACK8108_LOCUS4427</name>
</gene>
<protein>
    <submittedName>
        <fullName evidence="7">Expressed protein</fullName>
    </submittedName>
</protein>
<reference evidence="7" key="1">
    <citation type="submission" date="2022-06" db="EMBL/GenBank/DDBJ databases">
        <authorList>
            <consortium name="SYNGENTA / RWTH Aachen University"/>
        </authorList>
    </citation>
    <scope>NUCLEOTIDE SEQUENCE</scope>
</reference>
<comment type="caution">
    <text evidence="7">The sequence shown here is derived from an EMBL/GenBank/DDBJ whole genome shotgun (WGS) entry which is preliminary data.</text>
</comment>
<dbReference type="PANTHER" id="PTHR21389">
    <property type="entry name" value="P53 INDUCED PROTEIN"/>
    <property type="match status" value="1"/>
</dbReference>
<sequence>MIQRNFNSREISEKISPPPRISNSVRSRNLNIDNYQSTTGEESRVTILRQNHINGPDLFNSSSNLKHQYPHLNQFQRRDHSEFKPINHQSSSSSFYHEQSSWKTLKTKFLNLINSSNRLFGKDSHNASFDDFEDGYCGYDENGRDEKKLFGHFEMFRIGLIDSLSFKLFLKVFLSNQNLKNIIIKSTILQIIFLSTSTCSIKLKDHYLYDDDDDVSSSRRSKVGGSSNSDILIETIFQIFWVTIVSLGSIKIDELITNEFLTKTRLLKRNDQYDNRLDRFTNSSLSSSSRSSKGLKGFVRELICSRLDKILNVLNYLILMRLVFVKLPIPIGCFSKFTFSCVFNSFYCFENVWKTFYGIEFKDRTKKVEEDWMYHLGFGFIFTILTTMSSNLVIDLIIFTLIYPYLLVIIIVSMKRKNIKGRIFSQKPDDSKNYLNSRSTYNHQDFKSINCGYGEGDFQLEGGEEDENRVDLGSSLVDGSRDWIRYDFYKTCYHCRIRIQFFYLPTKIYQFYLS</sequence>
<name>A0AAV0ALY5_PHAPC</name>
<keyword evidence="8" id="KW-1185">Reference proteome</keyword>
<dbReference type="PANTHER" id="PTHR21389:SF0">
    <property type="entry name" value="ETOPOSIDE-INDUCED PROTEIN 2.4 HOMOLOG"/>
    <property type="match status" value="1"/>
</dbReference>
<dbReference type="Proteomes" id="UP001153365">
    <property type="component" value="Unassembled WGS sequence"/>
</dbReference>
<keyword evidence="4 6" id="KW-0472">Membrane</keyword>
<evidence type="ECO:0000256" key="2">
    <source>
        <dbReference type="ARBA" id="ARBA00022692"/>
    </source>
</evidence>
<dbReference type="Pfam" id="PF07264">
    <property type="entry name" value="EI24"/>
    <property type="match status" value="1"/>
</dbReference>
<dbReference type="InterPro" id="IPR059112">
    <property type="entry name" value="CysZ/EI24"/>
</dbReference>
<feature type="transmembrane region" description="Helical" evidence="6">
    <location>
        <begin position="396"/>
        <end position="414"/>
    </location>
</feature>
<evidence type="ECO:0000313" key="8">
    <source>
        <dbReference type="Proteomes" id="UP001153365"/>
    </source>
</evidence>
<dbReference type="GO" id="GO:0005783">
    <property type="term" value="C:endoplasmic reticulum"/>
    <property type="evidence" value="ECO:0007669"/>
    <property type="project" value="TreeGrafter"/>
</dbReference>
<comment type="subcellular location">
    <subcellularLocation>
        <location evidence="1">Membrane</location>
        <topology evidence="1">Multi-pass membrane protein</topology>
    </subcellularLocation>
</comment>
<proteinExistence type="predicted"/>